<comment type="caution">
    <text evidence="2">The sequence shown here is derived from an EMBL/GenBank/DDBJ whole genome shotgun (WGS) entry which is preliminary data.</text>
</comment>
<dbReference type="AlphaFoldDB" id="A0A7J7J0U4"/>
<evidence type="ECO:0000313" key="3">
    <source>
        <dbReference type="Proteomes" id="UP000593567"/>
    </source>
</evidence>
<sequence length="90" mass="10418">MTIWNIVCNIYVTILFIRSLIKTICYCKSYKGTSSHERIRPLKGNNSRKQKSNVDMPTTEAIELDTFNNDNVNYITSDNITRILPDPFQS</sequence>
<gene>
    <name evidence="2" type="ORF">EB796_022633</name>
</gene>
<proteinExistence type="predicted"/>
<protein>
    <submittedName>
        <fullName evidence="2">Uncharacterized protein</fullName>
    </submittedName>
</protein>
<dbReference type="EMBL" id="VXIV02003256">
    <property type="protein sequence ID" value="KAF6019078.1"/>
    <property type="molecule type" value="Genomic_DNA"/>
</dbReference>
<evidence type="ECO:0000256" key="1">
    <source>
        <dbReference type="SAM" id="MobiDB-lite"/>
    </source>
</evidence>
<dbReference type="Proteomes" id="UP000593567">
    <property type="component" value="Unassembled WGS sequence"/>
</dbReference>
<name>A0A7J7J0U4_BUGNE</name>
<accession>A0A7J7J0U4</accession>
<reference evidence="2" key="1">
    <citation type="submission" date="2020-06" db="EMBL/GenBank/DDBJ databases">
        <title>Draft genome of Bugula neritina, a colonial animal packing powerful symbionts and potential medicines.</title>
        <authorList>
            <person name="Rayko M."/>
        </authorList>
    </citation>
    <scope>NUCLEOTIDE SEQUENCE [LARGE SCALE GENOMIC DNA]</scope>
    <source>
        <strain evidence="2">Kwan_BN1</strain>
    </source>
</reference>
<organism evidence="2 3">
    <name type="scientific">Bugula neritina</name>
    <name type="common">Brown bryozoan</name>
    <name type="synonym">Sertularia neritina</name>
    <dbReference type="NCBI Taxonomy" id="10212"/>
    <lineage>
        <taxon>Eukaryota</taxon>
        <taxon>Metazoa</taxon>
        <taxon>Spiralia</taxon>
        <taxon>Lophotrochozoa</taxon>
        <taxon>Bryozoa</taxon>
        <taxon>Gymnolaemata</taxon>
        <taxon>Cheilostomatida</taxon>
        <taxon>Flustrina</taxon>
        <taxon>Buguloidea</taxon>
        <taxon>Bugulidae</taxon>
        <taxon>Bugula</taxon>
    </lineage>
</organism>
<keyword evidence="3" id="KW-1185">Reference proteome</keyword>
<feature type="region of interest" description="Disordered" evidence="1">
    <location>
        <begin position="36"/>
        <end position="55"/>
    </location>
</feature>
<evidence type="ECO:0000313" key="2">
    <source>
        <dbReference type="EMBL" id="KAF6019078.1"/>
    </source>
</evidence>